<dbReference type="AlphaFoldDB" id="A0A3P3WFN4"/>
<keyword evidence="1" id="KW-0418">Kinase</keyword>
<dbReference type="EMBL" id="RQVQ01000001">
    <property type="protein sequence ID" value="RRJ93248.1"/>
    <property type="molecule type" value="Genomic_DNA"/>
</dbReference>
<name>A0A3P3WFN4_9FLAO</name>
<evidence type="ECO:0000313" key="1">
    <source>
        <dbReference type="EMBL" id="RRJ93248.1"/>
    </source>
</evidence>
<proteinExistence type="predicted"/>
<keyword evidence="2" id="KW-1185">Reference proteome</keyword>
<gene>
    <name evidence="1" type="ORF">EG240_00315</name>
</gene>
<protein>
    <submittedName>
        <fullName evidence="1">Lipopolysaccharide kinase</fullName>
    </submittedName>
</protein>
<comment type="caution">
    <text evidence="1">The sequence shown here is derived from an EMBL/GenBank/DDBJ whole genome shotgun (WGS) entry which is preliminary data.</text>
</comment>
<dbReference type="RefSeq" id="WP_125016248.1">
    <property type="nucleotide sequence ID" value="NZ_RQVQ01000001.1"/>
</dbReference>
<sequence>MKIIINSKYLPLKNEIEQLILNYHKQGKVLVKGARNSIKTNFLDGKEVNLKYFAKLGFFKGLIYTFFRPSKAKRSFEYANYLLKHKILTPNPIAFSEDYKNGLLAESFYISDHINYDFTFRELIHDPLFPDRDLIIEQFTEFTFKLHEAKVNFLDHSPGNTLIVKRDNFKYDFYLIDLNRMKFENLSIEKRMDNFKKMWISKHMVKVIAKKYAELSNVNEKQLFDVLMQSSQQFKRKIAKKKYLKRKLKR</sequence>
<dbReference type="OrthoDB" id="9773772at2"/>
<keyword evidence="1" id="KW-0808">Transferase</keyword>
<organism evidence="1 2">
    <name type="scientific">Paenimyroides tangerinum</name>
    <dbReference type="NCBI Taxonomy" id="2488728"/>
    <lineage>
        <taxon>Bacteria</taxon>
        <taxon>Pseudomonadati</taxon>
        <taxon>Bacteroidota</taxon>
        <taxon>Flavobacteriia</taxon>
        <taxon>Flavobacteriales</taxon>
        <taxon>Flavobacteriaceae</taxon>
        <taxon>Paenimyroides</taxon>
    </lineage>
</organism>
<evidence type="ECO:0000313" key="2">
    <source>
        <dbReference type="Proteomes" id="UP000275719"/>
    </source>
</evidence>
<accession>A0A3P3WFN4</accession>
<dbReference type="GO" id="GO:0016301">
    <property type="term" value="F:kinase activity"/>
    <property type="evidence" value="ECO:0007669"/>
    <property type="project" value="UniProtKB-KW"/>
</dbReference>
<dbReference type="Proteomes" id="UP000275719">
    <property type="component" value="Unassembled WGS sequence"/>
</dbReference>
<reference evidence="1 2" key="1">
    <citation type="submission" date="2018-11" db="EMBL/GenBank/DDBJ databases">
        <title>Flavobacterium sp. nov., YIM 102701-2 draft genome.</title>
        <authorList>
            <person name="Li G."/>
            <person name="Jiang Y."/>
        </authorList>
    </citation>
    <scope>NUCLEOTIDE SEQUENCE [LARGE SCALE GENOMIC DNA]</scope>
    <source>
        <strain evidence="1 2">YIM 102701-2</strain>
    </source>
</reference>